<comment type="similarity">
    <text evidence="7">Belongs to the class I-like SAM-binding methyltransferase superfamily. C5-methyltransferase family.</text>
</comment>
<dbReference type="PhylomeDB" id="A0A0G4H196"/>
<keyword evidence="2 7" id="KW-0808">Transferase</keyword>
<dbReference type="InterPro" id="IPR029063">
    <property type="entry name" value="SAM-dependent_MTases_sf"/>
</dbReference>
<dbReference type="SUPFAM" id="SSF53335">
    <property type="entry name" value="S-adenosyl-L-methionine-dependent methyltransferases"/>
    <property type="match status" value="1"/>
</dbReference>
<evidence type="ECO:0000256" key="6">
    <source>
        <dbReference type="ARBA" id="ARBA00042810"/>
    </source>
</evidence>
<dbReference type="Pfam" id="PF00145">
    <property type="entry name" value="DNA_methylase"/>
    <property type="match status" value="2"/>
</dbReference>
<dbReference type="OMA" id="NSLNCWV"/>
<dbReference type="PROSITE" id="PS00095">
    <property type="entry name" value="C5_MTASE_2"/>
    <property type="match status" value="1"/>
</dbReference>
<name>A0A0G4H196_VITBC</name>
<dbReference type="InterPro" id="IPR001525">
    <property type="entry name" value="C5_MeTfrase"/>
</dbReference>
<evidence type="ECO:0000313" key="8">
    <source>
        <dbReference type="EMBL" id="CEM37192.1"/>
    </source>
</evidence>
<dbReference type="PROSITE" id="PS51679">
    <property type="entry name" value="SAM_MT_C5"/>
    <property type="match status" value="1"/>
</dbReference>
<evidence type="ECO:0000256" key="2">
    <source>
        <dbReference type="ARBA" id="ARBA00022679"/>
    </source>
</evidence>
<keyword evidence="3 7" id="KW-0949">S-adenosyl-L-methionine</keyword>
<accession>A0A0G4H196</accession>
<dbReference type="GO" id="GO:0032259">
    <property type="term" value="P:methylation"/>
    <property type="evidence" value="ECO:0007669"/>
    <property type="project" value="UniProtKB-KW"/>
</dbReference>
<gene>
    <name evidence="8" type="ORF">Vbra_6469</name>
</gene>
<dbReference type="EMBL" id="CDMY01000929">
    <property type="protein sequence ID" value="CEM37192.1"/>
    <property type="molecule type" value="Genomic_DNA"/>
</dbReference>
<keyword evidence="9" id="KW-1185">Reference proteome</keyword>
<keyword evidence="1 7" id="KW-0489">Methyltransferase</keyword>
<dbReference type="EC" id="2.1.1.204" evidence="4"/>
<dbReference type="AlphaFoldDB" id="A0A0G4H196"/>
<dbReference type="STRING" id="1169540.A0A0G4H196"/>
<proteinExistence type="inferred from homology"/>
<dbReference type="InterPro" id="IPR031303">
    <property type="entry name" value="C5_meth_CS"/>
</dbReference>
<organism evidence="8 9">
    <name type="scientific">Vitrella brassicaformis (strain CCMP3155)</name>
    <dbReference type="NCBI Taxonomy" id="1169540"/>
    <lineage>
        <taxon>Eukaryota</taxon>
        <taxon>Sar</taxon>
        <taxon>Alveolata</taxon>
        <taxon>Colpodellida</taxon>
        <taxon>Vitrellaceae</taxon>
        <taxon>Vitrella</taxon>
    </lineage>
</organism>
<dbReference type="Proteomes" id="UP000041254">
    <property type="component" value="Unassembled WGS sequence"/>
</dbReference>
<dbReference type="InParanoid" id="A0A0G4H196"/>
<dbReference type="Gene3D" id="3.40.50.150">
    <property type="entry name" value="Vaccinia Virus protein VP39"/>
    <property type="match status" value="1"/>
</dbReference>
<reference evidence="8 9" key="1">
    <citation type="submission" date="2014-11" db="EMBL/GenBank/DDBJ databases">
        <authorList>
            <person name="Zhu J."/>
            <person name="Qi W."/>
            <person name="Song R."/>
        </authorList>
    </citation>
    <scope>NUCLEOTIDE SEQUENCE [LARGE SCALE GENOMIC DNA]</scope>
</reference>
<dbReference type="Gene3D" id="3.90.120.10">
    <property type="entry name" value="DNA Methylase, subunit A, domain 2"/>
    <property type="match status" value="1"/>
</dbReference>
<sequence length="405" mass="45445">MGGLAESSDGGVLLRVCELFSGIGGWHAALDLVSRQRQELQFAVVLALDNNQEVNQVYAHNFPDTKVRQGNAELFTAAEMQSLNADMWLMSPPCQPYTRQPGTRRGHTDARAQSLFHIIRVLSRLPAAAQPSFLLLENVQGFEMSDARDELCLVLRQSGYHLHEFLLSPMHFGIPNFRTRYFLTARKAAGGGNCIQGPLSFIPGREEHWCGGIRPLAEFLQRDLPPMAPLGGDGSNMGLYRQLLVSDDMKRKAWPYIDVVVPSSIYSNCFTKSYGRYAERAGSCLLVEPTAQQLHRQFCLPQLVCSREARQPVEHVDAEPSANCWVDGRRPRKELRDYLDPSTSVLRYFSPREMLNLMGFPPWFSFPADGSLSVRQQIGMIGNAVNVRLVAELLHLVLSDRHMSD</sequence>
<dbReference type="InterPro" id="IPR050750">
    <property type="entry name" value="C5-MTase"/>
</dbReference>
<dbReference type="GO" id="GO:0008168">
    <property type="term" value="F:methyltransferase activity"/>
    <property type="evidence" value="ECO:0007669"/>
    <property type="project" value="UniProtKB-KW"/>
</dbReference>
<dbReference type="PRINTS" id="PR00105">
    <property type="entry name" value="C5METTRFRASE"/>
</dbReference>
<dbReference type="PANTHER" id="PTHR46098:SF1">
    <property type="entry name" value="TRNA (CYTOSINE(38)-C(5))-METHYLTRANSFERASE"/>
    <property type="match status" value="1"/>
</dbReference>
<evidence type="ECO:0000256" key="5">
    <source>
        <dbReference type="ARBA" id="ARBA00039681"/>
    </source>
</evidence>
<dbReference type="PANTHER" id="PTHR46098">
    <property type="entry name" value="TRNA (CYTOSINE(38)-C(5))-METHYLTRANSFERASE"/>
    <property type="match status" value="1"/>
</dbReference>
<feature type="active site" evidence="7">
    <location>
        <position position="94"/>
    </location>
</feature>
<evidence type="ECO:0000256" key="1">
    <source>
        <dbReference type="ARBA" id="ARBA00022603"/>
    </source>
</evidence>
<dbReference type="VEuPathDB" id="CryptoDB:Vbra_6469"/>
<evidence type="ECO:0000256" key="4">
    <source>
        <dbReference type="ARBA" id="ARBA00039081"/>
    </source>
</evidence>
<evidence type="ECO:0000313" key="9">
    <source>
        <dbReference type="Proteomes" id="UP000041254"/>
    </source>
</evidence>
<dbReference type="OrthoDB" id="414133at2759"/>
<evidence type="ECO:0000256" key="7">
    <source>
        <dbReference type="PROSITE-ProRule" id="PRU01016"/>
    </source>
</evidence>
<evidence type="ECO:0000256" key="3">
    <source>
        <dbReference type="ARBA" id="ARBA00022691"/>
    </source>
</evidence>
<protein>
    <recommendedName>
        <fullName evidence="5">tRNA (cytosine(38)-C(5))-methyltransferase</fullName>
        <ecNumber evidence="4">2.1.1.204</ecNumber>
    </recommendedName>
    <alternativeName>
        <fullName evidence="6">DNA (cytosine-5)-methyltransferase-like protein 2</fullName>
    </alternativeName>
</protein>